<evidence type="ECO:0000256" key="1">
    <source>
        <dbReference type="SAM" id="Coils"/>
    </source>
</evidence>
<proteinExistence type="predicted"/>
<organism evidence="3 4">
    <name type="scientific">Danxiaibacter flavus</name>
    <dbReference type="NCBI Taxonomy" id="3049108"/>
    <lineage>
        <taxon>Bacteria</taxon>
        <taxon>Pseudomonadati</taxon>
        <taxon>Bacteroidota</taxon>
        <taxon>Chitinophagia</taxon>
        <taxon>Chitinophagales</taxon>
        <taxon>Chitinophagaceae</taxon>
        <taxon>Danxiaibacter</taxon>
    </lineage>
</organism>
<feature type="coiled-coil region" evidence="1">
    <location>
        <begin position="111"/>
        <end position="158"/>
    </location>
</feature>
<keyword evidence="4" id="KW-1185">Reference proteome</keyword>
<keyword evidence="2" id="KW-1133">Transmembrane helix</keyword>
<reference evidence="3 4" key="1">
    <citation type="submission" date="2023-07" db="EMBL/GenBank/DDBJ databases">
        <authorList>
            <person name="Lian W.-H."/>
        </authorList>
    </citation>
    <scope>NUCLEOTIDE SEQUENCE [LARGE SCALE GENOMIC DNA]</scope>
    <source>
        <strain evidence="3 4">SYSU DXS3180</strain>
    </source>
</reference>
<evidence type="ECO:0000256" key="2">
    <source>
        <dbReference type="SAM" id="Phobius"/>
    </source>
</evidence>
<dbReference type="Pfam" id="PF17561">
    <property type="entry name" value="TssO"/>
    <property type="match status" value="1"/>
</dbReference>
<keyword evidence="1" id="KW-0175">Coiled coil</keyword>
<evidence type="ECO:0000313" key="3">
    <source>
        <dbReference type="EMBL" id="MEX6688144.1"/>
    </source>
</evidence>
<gene>
    <name evidence="3" type="primary">tssO</name>
    <name evidence="3" type="ORF">QTN47_11595</name>
</gene>
<comment type="caution">
    <text evidence="3">The sequence shown here is derived from an EMBL/GenBank/DDBJ whole genome shotgun (WGS) entry which is preliminary data.</text>
</comment>
<keyword evidence="2" id="KW-0812">Transmembrane</keyword>
<feature type="transmembrane region" description="Helical" evidence="2">
    <location>
        <begin position="12"/>
        <end position="35"/>
    </location>
</feature>
<protein>
    <submittedName>
        <fullName evidence="3">Type VI secretion system TssO</fullName>
    </submittedName>
</protein>
<evidence type="ECO:0000313" key="4">
    <source>
        <dbReference type="Proteomes" id="UP001560573"/>
    </source>
</evidence>
<name>A0ABV3ZIA6_9BACT</name>
<dbReference type="InterPro" id="IPR039449">
    <property type="entry name" value="TssO"/>
</dbReference>
<dbReference type="EMBL" id="JAULBC010000003">
    <property type="protein sequence ID" value="MEX6688144.1"/>
    <property type="molecule type" value="Genomic_DNA"/>
</dbReference>
<accession>A0ABV3ZIA6</accession>
<dbReference type="RefSeq" id="WP_369329552.1">
    <property type="nucleotide sequence ID" value="NZ_JAULBC010000003.1"/>
</dbReference>
<keyword evidence="2" id="KW-0472">Membrane</keyword>
<sequence>MKPGNHEERKRAFINFLLFFIITVGIILATVFFSFKVPLRENAQLRAEAIRMNNERMILSRFEKKMQETVMMLDSINESGNQVPIIDNQISRNISELTNLISDSLTAKSFYESLVANLDNVQKLKRQLRDANAKEDERAQLKEQIAALKADIDRYRNQAQLNALYRK</sequence>
<dbReference type="Proteomes" id="UP001560573">
    <property type="component" value="Unassembled WGS sequence"/>
</dbReference>